<dbReference type="Gene3D" id="1.10.3660.10">
    <property type="entry name" value="6-phosphogluconate dehydrogenase C-terminal like domain"/>
    <property type="match status" value="1"/>
</dbReference>
<dbReference type="Pfam" id="PF20463">
    <property type="entry name" value="PDH_C"/>
    <property type="match status" value="1"/>
</dbReference>
<dbReference type="GO" id="GO:0006571">
    <property type="term" value="P:tyrosine biosynthetic process"/>
    <property type="evidence" value="ECO:0007669"/>
    <property type="project" value="InterPro"/>
</dbReference>
<reference evidence="6" key="1">
    <citation type="submission" date="2017-02" db="EMBL/GenBank/DDBJ databases">
        <authorList>
            <person name="Varghese N."/>
            <person name="Submissions S."/>
        </authorList>
    </citation>
    <scope>NUCLEOTIDE SEQUENCE [LARGE SCALE GENOMIC DNA]</scope>
    <source>
        <strain evidence="6">M1</strain>
    </source>
</reference>
<dbReference type="GO" id="GO:0004665">
    <property type="term" value="F:prephenate dehydrogenase (NADP+) activity"/>
    <property type="evidence" value="ECO:0007669"/>
    <property type="project" value="InterPro"/>
</dbReference>
<dbReference type="SUPFAM" id="SSF51735">
    <property type="entry name" value="NAD(P)-binding Rossmann-fold domains"/>
    <property type="match status" value="1"/>
</dbReference>
<feature type="domain" description="Prephenate/arogenate dehydrogenase" evidence="4">
    <location>
        <begin position="6"/>
        <end position="282"/>
    </location>
</feature>
<dbReference type="GO" id="GO:0008977">
    <property type="term" value="F:prephenate dehydrogenase (NAD+) activity"/>
    <property type="evidence" value="ECO:0007669"/>
    <property type="project" value="InterPro"/>
</dbReference>
<dbReference type="AlphaFoldDB" id="A0A1T5LZH8"/>
<proteinExistence type="inferred from homology"/>
<evidence type="ECO:0000256" key="3">
    <source>
        <dbReference type="ARBA" id="ARBA00029440"/>
    </source>
</evidence>
<evidence type="ECO:0000256" key="1">
    <source>
        <dbReference type="ARBA" id="ARBA00007964"/>
    </source>
</evidence>
<dbReference type="SUPFAM" id="SSF48179">
    <property type="entry name" value="6-phosphogluconate dehydrogenase C-terminal domain-like"/>
    <property type="match status" value="1"/>
</dbReference>
<dbReference type="Proteomes" id="UP000190285">
    <property type="component" value="Unassembled WGS sequence"/>
</dbReference>
<evidence type="ECO:0000256" key="2">
    <source>
        <dbReference type="ARBA" id="ARBA00023002"/>
    </source>
</evidence>
<protein>
    <submittedName>
        <fullName evidence="5">Prephenate dehydrogenase</fullName>
    </submittedName>
</protein>
<evidence type="ECO:0000313" key="6">
    <source>
        <dbReference type="Proteomes" id="UP000190285"/>
    </source>
</evidence>
<dbReference type="Gene3D" id="3.40.50.720">
    <property type="entry name" value="NAD(P)-binding Rossmann-like Domain"/>
    <property type="match status" value="1"/>
</dbReference>
<dbReference type="FunFam" id="3.40.50.720:FF:000208">
    <property type="entry name" value="Prephenate dehydrogenase"/>
    <property type="match status" value="1"/>
</dbReference>
<comment type="pathway">
    <text evidence="3">Amino-acid biosynthesis.</text>
</comment>
<keyword evidence="6" id="KW-1185">Reference proteome</keyword>
<dbReference type="PROSITE" id="PS51176">
    <property type="entry name" value="PDH_ADH"/>
    <property type="match status" value="1"/>
</dbReference>
<dbReference type="STRING" id="36842.SAMN02194393_03587"/>
<dbReference type="GO" id="GO:0070403">
    <property type="term" value="F:NAD+ binding"/>
    <property type="evidence" value="ECO:0007669"/>
    <property type="project" value="InterPro"/>
</dbReference>
<evidence type="ECO:0000313" key="5">
    <source>
        <dbReference type="EMBL" id="SKC81275.1"/>
    </source>
</evidence>
<organism evidence="5 6">
    <name type="scientific">Maledivibacter halophilus</name>
    <dbReference type="NCBI Taxonomy" id="36842"/>
    <lineage>
        <taxon>Bacteria</taxon>
        <taxon>Bacillati</taxon>
        <taxon>Bacillota</taxon>
        <taxon>Clostridia</taxon>
        <taxon>Peptostreptococcales</taxon>
        <taxon>Caminicellaceae</taxon>
        <taxon>Maledivibacter</taxon>
    </lineage>
</organism>
<evidence type="ECO:0000259" key="4">
    <source>
        <dbReference type="PROSITE" id="PS51176"/>
    </source>
</evidence>
<keyword evidence="2" id="KW-0560">Oxidoreductase</keyword>
<gene>
    <name evidence="5" type="ORF">SAMN02194393_03587</name>
</gene>
<accession>A0A1T5LZH8</accession>
<dbReference type="InterPro" id="IPR046825">
    <property type="entry name" value="PDH_C"/>
</dbReference>
<comment type="similarity">
    <text evidence="1">Belongs to the prephenate/arogenate dehydrogenase family.</text>
</comment>
<sequence length="282" mass="31784">MSEIDFNITIVGLGLIGGSFAMALKELNIKNLWAVDIDTNVIKTAEDMRIIDKGYTDPETPLQNSDIVIICLYPNLTLEFIKENMDSFKSGAIITDTAGIKERLIKEVDLVLRKDIEFIGGHPMAGREYKGFEFASKEIFKGANYIITPTNKNSRGNIEKIELLIRRIGFKRIIKITPQKHDEIIAYTSQLPHIMATALINSDEECDTNSFVGGSFKDATRVARINCDLWTELLINNGENVLAQIESFEKRLGDIKRAIIDNERDALKALFEKGSLKREELI</sequence>
<dbReference type="RefSeq" id="WP_079493424.1">
    <property type="nucleotide sequence ID" value="NZ_FUZT01000009.1"/>
</dbReference>
<dbReference type="Pfam" id="PF02153">
    <property type="entry name" value="PDH_N"/>
    <property type="match status" value="1"/>
</dbReference>
<dbReference type="InterPro" id="IPR046826">
    <property type="entry name" value="PDH_N"/>
</dbReference>
<name>A0A1T5LZH8_9FIRM</name>
<dbReference type="InterPro" id="IPR008927">
    <property type="entry name" value="6-PGluconate_DH-like_C_sf"/>
</dbReference>
<dbReference type="InterPro" id="IPR050812">
    <property type="entry name" value="Preph/Arog_dehydrog"/>
</dbReference>
<dbReference type="PANTHER" id="PTHR21363:SF0">
    <property type="entry name" value="PREPHENATE DEHYDROGENASE [NADP(+)]"/>
    <property type="match status" value="1"/>
</dbReference>
<dbReference type="EMBL" id="FUZT01000009">
    <property type="protein sequence ID" value="SKC81275.1"/>
    <property type="molecule type" value="Genomic_DNA"/>
</dbReference>
<dbReference type="InterPro" id="IPR003099">
    <property type="entry name" value="Prephen_DH"/>
</dbReference>
<dbReference type="PANTHER" id="PTHR21363">
    <property type="entry name" value="PREPHENATE DEHYDROGENASE"/>
    <property type="match status" value="1"/>
</dbReference>
<dbReference type="InterPro" id="IPR036291">
    <property type="entry name" value="NAD(P)-bd_dom_sf"/>
</dbReference>